<dbReference type="EMBL" id="CP093343">
    <property type="protein sequence ID" value="WOG81772.1"/>
    <property type="molecule type" value="Genomic_DNA"/>
</dbReference>
<reference evidence="3" key="1">
    <citation type="journal article" date="2016" name="Nat. Genet.">
        <title>A high-quality carrot genome assembly provides new insights into carotenoid accumulation and asterid genome evolution.</title>
        <authorList>
            <person name="Iorizzo M."/>
            <person name="Ellison S."/>
            <person name="Senalik D."/>
            <person name="Zeng P."/>
            <person name="Satapoomin P."/>
            <person name="Huang J."/>
            <person name="Bowman M."/>
            <person name="Iovene M."/>
            <person name="Sanseverino W."/>
            <person name="Cavagnaro P."/>
            <person name="Yildiz M."/>
            <person name="Macko-Podgorni A."/>
            <person name="Moranska E."/>
            <person name="Grzebelus E."/>
            <person name="Grzebelus D."/>
            <person name="Ashrafi H."/>
            <person name="Zheng Z."/>
            <person name="Cheng S."/>
            <person name="Spooner D."/>
            <person name="Van Deynze A."/>
            <person name="Simon P."/>
        </authorList>
    </citation>
    <scope>NUCLEOTIDE SEQUENCE</scope>
    <source>
        <tissue evidence="3">Leaf</tissue>
    </source>
</reference>
<evidence type="ECO:0000256" key="2">
    <source>
        <dbReference type="SAM" id="SignalP"/>
    </source>
</evidence>
<feature type="transmembrane region" description="Helical" evidence="1">
    <location>
        <begin position="905"/>
        <end position="921"/>
    </location>
</feature>
<feature type="chain" id="PRO_5042141028" description="Bacterial Ig-like domain-containing protein" evidence="2">
    <location>
        <begin position="22"/>
        <end position="1124"/>
    </location>
</feature>
<proteinExistence type="predicted"/>
<reference evidence="3" key="2">
    <citation type="submission" date="2022-03" db="EMBL/GenBank/DDBJ databases">
        <title>Draft title - Genomic analysis of global carrot germplasm unveils the trajectory of domestication and the origin of high carotenoid orange carrot.</title>
        <authorList>
            <person name="Iorizzo M."/>
            <person name="Ellison S."/>
            <person name="Senalik D."/>
            <person name="Macko-Podgorni A."/>
            <person name="Grzebelus D."/>
            <person name="Bostan H."/>
            <person name="Rolling W."/>
            <person name="Curaba J."/>
            <person name="Simon P."/>
        </authorList>
    </citation>
    <scope>NUCLEOTIDE SEQUENCE</scope>
    <source>
        <tissue evidence="3">Leaf</tissue>
    </source>
</reference>
<keyword evidence="1" id="KW-1133">Transmembrane helix</keyword>
<evidence type="ECO:0000313" key="4">
    <source>
        <dbReference type="Proteomes" id="UP000077755"/>
    </source>
</evidence>
<feature type="transmembrane region" description="Helical" evidence="1">
    <location>
        <begin position="740"/>
        <end position="762"/>
    </location>
</feature>
<dbReference type="PANTHER" id="PTHR34677:SF3">
    <property type="entry name" value="BACTERIAL IG-LIKE DOMAIN-CONTAINING PROTEIN"/>
    <property type="match status" value="1"/>
</dbReference>
<dbReference type="AlphaFoldDB" id="A0AAF0W1R0"/>
<feature type="transmembrane region" description="Helical" evidence="1">
    <location>
        <begin position="928"/>
        <end position="949"/>
    </location>
</feature>
<evidence type="ECO:0000256" key="1">
    <source>
        <dbReference type="SAM" id="Phobius"/>
    </source>
</evidence>
<keyword evidence="1" id="KW-0812">Transmembrane</keyword>
<feature type="transmembrane region" description="Helical" evidence="1">
    <location>
        <begin position="710"/>
        <end position="728"/>
    </location>
</feature>
<feature type="transmembrane region" description="Helical" evidence="1">
    <location>
        <begin position="462"/>
        <end position="491"/>
    </location>
</feature>
<name>A0AAF0W1R0_DAUCS</name>
<dbReference type="PANTHER" id="PTHR34677">
    <property type="match status" value="1"/>
</dbReference>
<keyword evidence="4" id="KW-1185">Reference proteome</keyword>
<keyword evidence="2" id="KW-0732">Signal</keyword>
<feature type="signal peptide" evidence="2">
    <location>
        <begin position="1"/>
        <end position="21"/>
    </location>
</feature>
<accession>A0AAF0W1R0</accession>
<feature type="transmembrane region" description="Helical" evidence="1">
    <location>
        <begin position="670"/>
        <end position="690"/>
    </location>
</feature>
<gene>
    <name evidence="3" type="ORF">DCAR_0100923</name>
</gene>
<feature type="transmembrane region" description="Helical" evidence="1">
    <location>
        <begin position="961"/>
        <end position="982"/>
    </location>
</feature>
<dbReference type="Proteomes" id="UP000077755">
    <property type="component" value="Chromosome 1"/>
</dbReference>
<evidence type="ECO:0000313" key="3">
    <source>
        <dbReference type="EMBL" id="WOG81772.1"/>
    </source>
</evidence>
<sequence>MDDFWLVIVLLSYMCLTAMVASTKSPGILVHFNQVPPYHSRFSSAIFKYSVIRLNSSYPCSMNDCSFICEVDGHSLVSCPADVVVLKNLTVNHWHQFGLNVTTAYGETTSSTYKWFIDTIPPTATIYGDQKYTNAEKVALELTFSEACTGNGGFKCLNSSHCDVIVSGPAHVDASSLHIVKHNIKYRFDVILSLKVTYELIVIKTANHFCTDRAGNNFTRTGGSVFTLHLDRRAVQVDLWTSAPSYELEFDGIPRTVTATNRMEELKFFLDFSTPITNSTEQILNALHPNSGVIVPIHSRGHGNRSFAFVLKNLSRTEIITIELEDGSVLGRTGTPVSPVAPLTLLYDSTEPSVWLTTSSEGVTKDPYINLLIHFTKPIFGFEASTVEAQGGTVIRQVHSRLFEEISKALYSSTVLAESQNVSVIVPAGKVSDISGNHNSVSNQLKVKHYSAHSTPVLLHSFMSVGIVVTSVAAAFISFSSTNLAAVGALASGRKSMEFYEPCTNLHGIVGHLQVFALSDCLSLTLPVEYSATTKGLRWLIPRQKLPWTKDHSEHGYSHSYQAVARHTRKSGDSTIKLHAGEEMEHSLDLHPTNFSKSLHQGLPLPVNIYPKSNRPVTHQNVTIKNTPYGLTLSSDEYYTYFLREEPMSANTVLKRLERYTGWQDLEMNLFWLGVGGGGLITIHCLVLLLVRWRFQTSVNEILSVLRFEFIFIILSIPCVSQSSAFVIKGGTAGGILTGAMLLVIPGGLILLASFFIVIVIFPGNFVQYKEVRYTDRNRNRMTNLWQLFTGKASTGKWFYRERLPSSIIQRFGIIFENTKGPPIYIVIDQNDPNQMPRWTESGQNGIGRMRALSSDDGIEETIASVSTRLLGCLRSSYVILDLTRRVALGILSGVHSSRGTNQNLYALIITLVQVLFLFTLKPHIRRVVHVVETISLLCEAGVFGLAIITSRTDAGDKSTVGYIMLAFFCIAFISQIINQWYTIIKSLLKFSQPQQDSFRAGLKLAIKGLLLPLLPRKCWSRFLPGSKADHELRDTRPHNVNPLGAMTAMVAPVLSPGPPGLSLDPVMNFGDSENLNTNGDQNRLKGILHFERKNEMKRLRELAKASFSGGSKFEDGTSYGFRS</sequence>
<protein>
    <recommendedName>
        <fullName evidence="5">Bacterial Ig-like domain-containing protein</fullName>
    </recommendedName>
</protein>
<keyword evidence="1" id="KW-0472">Membrane</keyword>
<evidence type="ECO:0008006" key="5">
    <source>
        <dbReference type="Google" id="ProtNLM"/>
    </source>
</evidence>
<organism evidence="3 4">
    <name type="scientific">Daucus carota subsp. sativus</name>
    <name type="common">Carrot</name>
    <dbReference type="NCBI Taxonomy" id="79200"/>
    <lineage>
        <taxon>Eukaryota</taxon>
        <taxon>Viridiplantae</taxon>
        <taxon>Streptophyta</taxon>
        <taxon>Embryophyta</taxon>
        <taxon>Tracheophyta</taxon>
        <taxon>Spermatophyta</taxon>
        <taxon>Magnoliopsida</taxon>
        <taxon>eudicotyledons</taxon>
        <taxon>Gunneridae</taxon>
        <taxon>Pentapetalae</taxon>
        <taxon>asterids</taxon>
        <taxon>campanulids</taxon>
        <taxon>Apiales</taxon>
        <taxon>Apiaceae</taxon>
        <taxon>Apioideae</taxon>
        <taxon>Scandiceae</taxon>
        <taxon>Daucinae</taxon>
        <taxon>Daucus</taxon>
        <taxon>Daucus sect. Daucus</taxon>
    </lineage>
</organism>